<comment type="caution">
    <text evidence="2">The sequence shown here is derived from an EMBL/GenBank/DDBJ whole genome shotgun (WGS) entry which is preliminary data.</text>
</comment>
<dbReference type="HOGENOM" id="CLU_2435481_0_0_0"/>
<gene>
    <name evidence="2" type="ORF">HMPREF0202_02781</name>
</gene>
<sequence length="90" mass="10704">MNKKKSYESYDDKKQQILEKSRKLKMEKNEYLKKLTIEYFYGFVKNESTARILEGKRGDKDFLKKLYEELEKVLELKEGESVENGAEKGV</sequence>
<evidence type="ECO:0000256" key="1">
    <source>
        <dbReference type="SAM" id="Coils"/>
    </source>
</evidence>
<dbReference type="EMBL" id="AXZF01000166">
    <property type="protein sequence ID" value="ERT65585.1"/>
    <property type="molecule type" value="Genomic_DNA"/>
</dbReference>
<reference evidence="2 3" key="1">
    <citation type="submission" date="2013-08" db="EMBL/GenBank/DDBJ databases">
        <authorList>
            <person name="Weinstock G."/>
            <person name="Sodergren E."/>
            <person name="Wylie T."/>
            <person name="Fulton L."/>
            <person name="Fulton R."/>
            <person name="Fronick C."/>
            <person name="O'Laughlin M."/>
            <person name="Godfrey J."/>
            <person name="Miner T."/>
            <person name="Herter B."/>
            <person name="Appelbaum E."/>
            <person name="Cordes M."/>
            <person name="Lek S."/>
            <person name="Wollam A."/>
            <person name="Pepin K.H."/>
            <person name="Palsikar V.B."/>
            <person name="Mitreva M."/>
            <person name="Wilson R.K."/>
        </authorList>
    </citation>
    <scope>NUCLEOTIDE SEQUENCE [LARGE SCALE GENOMIC DNA]</scope>
    <source>
        <strain evidence="2 3">ATCC BAA-474</strain>
    </source>
</reference>
<feature type="coiled-coil region" evidence="1">
    <location>
        <begin position="7"/>
        <end position="34"/>
    </location>
</feature>
<dbReference type="STRING" id="1319815.HMPREF0202_02781"/>
<accession>U7V1X1</accession>
<proteinExistence type="predicted"/>
<dbReference type="RefSeq" id="WP_023052307.1">
    <property type="nucleotide sequence ID" value="NZ_CP173070.2"/>
</dbReference>
<keyword evidence="1" id="KW-0175">Coiled coil</keyword>
<dbReference type="Proteomes" id="UP000017081">
    <property type="component" value="Unassembled WGS sequence"/>
</dbReference>
<organism evidence="2 3">
    <name type="scientific">Cetobacterium somerae ATCC BAA-474</name>
    <dbReference type="NCBI Taxonomy" id="1319815"/>
    <lineage>
        <taxon>Bacteria</taxon>
        <taxon>Fusobacteriati</taxon>
        <taxon>Fusobacteriota</taxon>
        <taxon>Fusobacteriia</taxon>
        <taxon>Fusobacteriales</taxon>
        <taxon>Fusobacteriaceae</taxon>
        <taxon>Cetobacterium</taxon>
    </lineage>
</organism>
<evidence type="ECO:0000313" key="2">
    <source>
        <dbReference type="EMBL" id="ERT65585.1"/>
    </source>
</evidence>
<name>U7V1X1_9FUSO</name>
<keyword evidence="3" id="KW-1185">Reference proteome</keyword>
<evidence type="ECO:0000313" key="3">
    <source>
        <dbReference type="Proteomes" id="UP000017081"/>
    </source>
</evidence>
<protein>
    <submittedName>
        <fullName evidence="2">Uncharacterized protein</fullName>
    </submittedName>
</protein>
<dbReference type="AlphaFoldDB" id="U7V1X1"/>